<protein>
    <submittedName>
        <fullName evidence="1">Aldehyde dehydrogenase</fullName>
    </submittedName>
</protein>
<name>A0ACD1I1N9_9EURO</name>
<organism evidence="1 2">
    <name type="scientific">Aspergillus costaricaensis CBS 115574</name>
    <dbReference type="NCBI Taxonomy" id="1448317"/>
    <lineage>
        <taxon>Eukaryota</taxon>
        <taxon>Fungi</taxon>
        <taxon>Dikarya</taxon>
        <taxon>Ascomycota</taxon>
        <taxon>Pezizomycotina</taxon>
        <taxon>Eurotiomycetes</taxon>
        <taxon>Eurotiomycetidae</taxon>
        <taxon>Eurotiales</taxon>
        <taxon>Aspergillaceae</taxon>
        <taxon>Aspergillus</taxon>
        <taxon>Aspergillus subgen. Circumdati</taxon>
    </lineage>
</organism>
<proteinExistence type="predicted"/>
<keyword evidence="2" id="KW-1185">Reference proteome</keyword>
<reference evidence="1" key="1">
    <citation type="submission" date="2018-02" db="EMBL/GenBank/DDBJ databases">
        <title>The genomes of Aspergillus section Nigri reveals drivers in fungal speciation.</title>
        <authorList>
            <consortium name="DOE Joint Genome Institute"/>
            <person name="Vesth T.C."/>
            <person name="Nybo J."/>
            <person name="Theobald S."/>
            <person name="Brandl J."/>
            <person name="Frisvad J.C."/>
            <person name="Nielsen K.F."/>
            <person name="Lyhne E.K."/>
            <person name="Kogle M.E."/>
            <person name="Kuo A."/>
            <person name="Riley R."/>
            <person name="Clum A."/>
            <person name="Nolan M."/>
            <person name="Lipzen A."/>
            <person name="Salamov A."/>
            <person name="Henrissat B."/>
            <person name="Wiebenga A."/>
            <person name="De vries R.P."/>
            <person name="Grigoriev I.V."/>
            <person name="Mortensen U.H."/>
            <person name="Andersen M.R."/>
            <person name="Baker S.E."/>
        </authorList>
    </citation>
    <scope>NUCLEOTIDE SEQUENCE</scope>
    <source>
        <strain evidence="1">CBS 115574</strain>
    </source>
</reference>
<gene>
    <name evidence="1" type="ORF">BO79DRAFT_291033</name>
</gene>
<evidence type="ECO:0000313" key="2">
    <source>
        <dbReference type="Proteomes" id="UP000249748"/>
    </source>
</evidence>
<dbReference type="Proteomes" id="UP000249748">
    <property type="component" value="Unassembled WGS sequence"/>
</dbReference>
<sequence>MIRPLFSPAQRSMAKKRLLCSPGRARYLFSTFANVIDGKTRESSRVHQGINPSDCQKLWDVPIASRDDLQDAITSAQKAFTSWSAVSGSDRQAAIAQLRNSLLSSKEDMAELLMKEAGKPRMQATLEVDHACGFLDYFANVRLPSEEVIHEDASLKLTLNYLPLGVIGAIVPWNFPLVLALAKVAAALAAGSTVIVKPSPYTPYSILKVAELAIPILPRGVFQAINGDDTTGPEMTLHPDINKISFTGSTRAGKHILAATSNTLKECTLELGGNDPAIIFPDVDIQAVAQQVALGAFFNSGQFCLGSKRLYVHEAIYNEFRDALVNVVKTWKVGPVDEDVMIGPVQNEMQFNVVNGIFEDCKTNGYKFALEGGPSTGPGYIFHPTIVDRPPDGSRIVTEEPFGPIVPLLSWNDESELISRVNDTKTGLGCSIWAKDVEASKRLAPKIQSGSVWLNSFAKPHPQGYLAGRKESGIGEILRSSIREAMRCLRAEDDRGVGLIARNTPFLQRGVYWSKTRIAILPQTMPS</sequence>
<dbReference type="EMBL" id="KZ824585">
    <property type="protein sequence ID" value="RAK83681.1"/>
    <property type="molecule type" value="Genomic_DNA"/>
</dbReference>
<evidence type="ECO:0000313" key="1">
    <source>
        <dbReference type="EMBL" id="RAK83681.1"/>
    </source>
</evidence>
<accession>A0ACD1I1N9</accession>